<dbReference type="GO" id="GO:0005544">
    <property type="term" value="F:calcium-dependent phospholipid binding"/>
    <property type="evidence" value="ECO:0007669"/>
    <property type="project" value="TreeGrafter"/>
</dbReference>
<dbReference type="GO" id="GO:0008429">
    <property type="term" value="F:phosphatidylethanolamine binding"/>
    <property type="evidence" value="ECO:0007669"/>
    <property type="project" value="TreeGrafter"/>
</dbReference>
<dbReference type="Gene3D" id="2.60.40.150">
    <property type="entry name" value="C2 domain"/>
    <property type="match status" value="3"/>
</dbReference>
<dbReference type="InterPro" id="IPR000008">
    <property type="entry name" value="C2_dom"/>
</dbReference>
<dbReference type="InterPro" id="IPR037752">
    <property type="entry name" value="C2C_KIAA1228"/>
</dbReference>
<evidence type="ECO:0000256" key="4">
    <source>
        <dbReference type="ARBA" id="ARBA00022723"/>
    </source>
</evidence>
<comment type="caution">
    <text evidence="13">The sequence shown here is derived from an EMBL/GenBank/DDBJ whole genome shotgun (WGS) entry which is preliminary data.</text>
</comment>
<keyword evidence="7" id="KW-1133">Transmembrane helix</keyword>
<dbReference type="GO" id="GO:0035091">
    <property type="term" value="F:phosphatidylinositol binding"/>
    <property type="evidence" value="ECO:0007669"/>
    <property type="project" value="TreeGrafter"/>
</dbReference>
<dbReference type="Proteomes" id="UP000291343">
    <property type="component" value="Unassembled WGS sequence"/>
</dbReference>
<keyword evidence="10" id="KW-0472">Membrane</keyword>
<dbReference type="EMBL" id="QKKF02015211">
    <property type="protein sequence ID" value="RZF42415.1"/>
    <property type="molecule type" value="Genomic_DNA"/>
</dbReference>
<evidence type="ECO:0008006" key="15">
    <source>
        <dbReference type="Google" id="ProtNLM"/>
    </source>
</evidence>
<dbReference type="InterPro" id="IPR039010">
    <property type="entry name" value="Synaptotagmin_SMP"/>
</dbReference>
<keyword evidence="9" id="KW-0446">Lipid-binding</keyword>
<dbReference type="InterPro" id="IPR037749">
    <property type="entry name" value="Ext_Synaptotagmin_C2B"/>
</dbReference>
<proteinExistence type="predicted"/>
<organism evidence="13 14">
    <name type="scientific">Laodelphax striatellus</name>
    <name type="common">Small brown planthopper</name>
    <name type="synonym">Delphax striatella</name>
    <dbReference type="NCBI Taxonomy" id="195883"/>
    <lineage>
        <taxon>Eukaryota</taxon>
        <taxon>Metazoa</taxon>
        <taxon>Ecdysozoa</taxon>
        <taxon>Arthropoda</taxon>
        <taxon>Hexapoda</taxon>
        <taxon>Insecta</taxon>
        <taxon>Pterygota</taxon>
        <taxon>Neoptera</taxon>
        <taxon>Paraneoptera</taxon>
        <taxon>Hemiptera</taxon>
        <taxon>Auchenorrhyncha</taxon>
        <taxon>Fulgoroidea</taxon>
        <taxon>Delphacidae</taxon>
        <taxon>Criomorphinae</taxon>
        <taxon>Laodelphax</taxon>
    </lineage>
</organism>
<reference evidence="13 14" key="1">
    <citation type="journal article" date="2017" name="Gigascience">
        <title>Genome sequence of the small brown planthopper, Laodelphax striatellus.</title>
        <authorList>
            <person name="Zhu J."/>
            <person name="Jiang F."/>
            <person name="Wang X."/>
            <person name="Yang P."/>
            <person name="Bao Y."/>
            <person name="Zhao W."/>
            <person name="Wang W."/>
            <person name="Lu H."/>
            <person name="Wang Q."/>
            <person name="Cui N."/>
            <person name="Li J."/>
            <person name="Chen X."/>
            <person name="Luo L."/>
            <person name="Yu J."/>
            <person name="Kang L."/>
            <person name="Cui F."/>
        </authorList>
    </citation>
    <scope>NUCLEOTIDE SEQUENCE [LARGE SCALE GENOMIC DNA]</scope>
    <source>
        <strain evidence="13">Lst14</strain>
    </source>
</reference>
<dbReference type="PANTHER" id="PTHR45761:SF1">
    <property type="entry name" value="EXTENDED SYNAPTOTAGMIN-LIKE PROTEIN 2, ISOFORM C"/>
    <property type="match status" value="1"/>
</dbReference>
<dbReference type="STRING" id="195883.A0A482X8W3"/>
<dbReference type="GO" id="GO:0005509">
    <property type="term" value="F:calcium ion binding"/>
    <property type="evidence" value="ECO:0007669"/>
    <property type="project" value="TreeGrafter"/>
</dbReference>
<feature type="domain" description="SMP-LTD" evidence="12">
    <location>
        <begin position="104"/>
        <end position="283"/>
    </location>
</feature>
<sequence length="789" mass="88176">MELEKKDPITIPPTRQVGSSSGIFKIVYDAAKSFCTVAVIYFFGYMNFSPAWFLAPLIYSVVKNETKKTKEFKRNVAKSSALQNEKDVILARIDELPAWVYFPDVERAEWVNKILRQVWPNVNHYAKDVIKDIIEPNICLALAEYKISGFAFQKMRLGTIPPRIGGIKVYDYNVSRNEIIMDLDIFYAGDCDISFTIKGFTGGIQDFQIHGLVRIVMKPLLKSMPLVGGLQIYFLNNPAIDFNLVGVADVLDMPGLSDLLRRVIVEQVAAMMVLPNKLPILLSSEVPAKNLKFPEPQGVLRVHVVEAKQLMKKDIGVLGKGKSDPYAIITVGAQQFKTKTIDNTIDPKWDFWCEAEVTAPKVQEVRLEVWDWDPVFSGVVNDDFLGRATIEVNTVTKKGQTDTWVSLEEAKTGMVHVRMTWLELSDKISDLRDALAETQQLRLTSMSTCILMVYVDSITNLPNAKGVVNTKPDPMMQLSCCKTSHNSNVLYRTDCPVYEQGFTFLVNNPETDTLHLKVIDQKSQQELGKLSYNLSALLDSELLELQDQPLQLYKAGPDTKVILSLKLRILKAAEVKAEPIQRQASVDSTKSQIISSATQSNVEAAINNKSVTDVSTAPSSPKKEAVEDVMIASTAPPKVESAPPSTLHHRTVSTSLSAGESGLGRIQLTIRYSVQRQRLIIVVHKIANLPLKDPTNIPDPYVKLYLLPDRSKESKRKTETVKDNCNPTYDATFEYVISMAELNSQQLEVTVLTQKAWKSPVMGQVIVDLGQLDLTTAITSWYDLQPDEA</sequence>
<dbReference type="OrthoDB" id="1029639at2759"/>
<comment type="subcellular location">
    <subcellularLocation>
        <location evidence="1">Membrane</location>
    </subcellularLocation>
</comment>
<dbReference type="GO" id="GO:0031210">
    <property type="term" value="F:phosphatidylcholine binding"/>
    <property type="evidence" value="ECO:0007669"/>
    <property type="project" value="TreeGrafter"/>
</dbReference>
<dbReference type="FunFam" id="2.60.40.150:FF:000155">
    <property type="entry name" value="extended synaptotagmin-2 isoform X1"/>
    <property type="match status" value="1"/>
</dbReference>
<dbReference type="GO" id="GO:0061817">
    <property type="term" value="P:endoplasmic reticulum-plasma membrane tethering"/>
    <property type="evidence" value="ECO:0007669"/>
    <property type="project" value="InterPro"/>
</dbReference>
<evidence type="ECO:0000313" key="13">
    <source>
        <dbReference type="EMBL" id="RZF42415.1"/>
    </source>
</evidence>
<evidence type="ECO:0000256" key="7">
    <source>
        <dbReference type="ARBA" id="ARBA00022989"/>
    </source>
</evidence>
<feature type="domain" description="C2" evidence="11">
    <location>
        <begin position="427"/>
        <end position="553"/>
    </location>
</feature>
<dbReference type="InterPro" id="IPR031468">
    <property type="entry name" value="SMP_LBD"/>
</dbReference>
<dbReference type="PANTHER" id="PTHR45761">
    <property type="entry name" value="EXTENDED SYNAPTOTAGMIN-LIKE PROTEIN 2, ISOFORM C"/>
    <property type="match status" value="1"/>
</dbReference>
<accession>A0A482X8W3</accession>
<keyword evidence="4" id="KW-0479">Metal-binding</keyword>
<dbReference type="Pfam" id="PF00168">
    <property type="entry name" value="C2"/>
    <property type="match status" value="3"/>
</dbReference>
<evidence type="ECO:0000256" key="9">
    <source>
        <dbReference type="ARBA" id="ARBA00023121"/>
    </source>
</evidence>
<dbReference type="InParanoid" id="A0A482X8W3"/>
<dbReference type="Pfam" id="PF17047">
    <property type="entry name" value="SMP_LBD"/>
    <property type="match status" value="1"/>
</dbReference>
<dbReference type="CDD" id="cd21670">
    <property type="entry name" value="SMP_ESyt"/>
    <property type="match status" value="1"/>
</dbReference>
<dbReference type="GO" id="GO:0005789">
    <property type="term" value="C:endoplasmic reticulum membrane"/>
    <property type="evidence" value="ECO:0007669"/>
    <property type="project" value="TreeGrafter"/>
</dbReference>
<dbReference type="PROSITE" id="PS51847">
    <property type="entry name" value="SMP"/>
    <property type="match status" value="1"/>
</dbReference>
<evidence type="ECO:0000259" key="12">
    <source>
        <dbReference type="PROSITE" id="PS51847"/>
    </source>
</evidence>
<dbReference type="InterPro" id="IPR051634">
    <property type="entry name" value="Extended_Synaptotagmin"/>
</dbReference>
<dbReference type="SMART" id="SM00239">
    <property type="entry name" value="C2"/>
    <property type="match status" value="3"/>
</dbReference>
<feature type="domain" description="C2" evidence="11">
    <location>
        <begin position="662"/>
        <end position="782"/>
    </location>
</feature>
<feature type="domain" description="C2" evidence="11">
    <location>
        <begin position="283"/>
        <end position="405"/>
    </location>
</feature>
<dbReference type="FunCoup" id="A0A482X8W3">
    <property type="interactions" value="686"/>
</dbReference>
<dbReference type="CDD" id="cd04030">
    <property type="entry name" value="C2C_KIAA1228"/>
    <property type="match status" value="1"/>
</dbReference>
<dbReference type="GO" id="GO:0006869">
    <property type="term" value="P:lipid transport"/>
    <property type="evidence" value="ECO:0007669"/>
    <property type="project" value="UniProtKB-KW"/>
</dbReference>
<keyword evidence="8" id="KW-0445">Lipid transport</keyword>
<evidence type="ECO:0000259" key="11">
    <source>
        <dbReference type="PROSITE" id="PS50004"/>
    </source>
</evidence>
<evidence type="ECO:0000256" key="8">
    <source>
        <dbReference type="ARBA" id="ARBA00023055"/>
    </source>
</evidence>
<evidence type="ECO:0000256" key="10">
    <source>
        <dbReference type="ARBA" id="ARBA00023136"/>
    </source>
</evidence>
<keyword evidence="3" id="KW-0812">Transmembrane</keyword>
<evidence type="ECO:0000256" key="6">
    <source>
        <dbReference type="ARBA" id="ARBA00022837"/>
    </source>
</evidence>
<dbReference type="CDD" id="cd04050">
    <property type="entry name" value="C2B_Synaptotagmin-like"/>
    <property type="match status" value="1"/>
</dbReference>
<keyword evidence="5" id="KW-0677">Repeat</keyword>
<evidence type="ECO:0000256" key="2">
    <source>
        <dbReference type="ARBA" id="ARBA00022448"/>
    </source>
</evidence>
<evidence type="ECO:0000256" key="3">
    <source>
        <dbReference type="ARBA" id="ARBA00022692"/>
    </source>
</evidence>
<dbReference type="PROSITE" id="PS50004">
    <property type="entry name" value="C2"/>
    <property type="match status" value="3"/>
</dbReference>
<protein>
    <recommendedName>
        <fullName evidence="15">Extended synaptotagmin-2</fullName>
    </recommendedName>
</protein>
<dbReference type="SUPFAM" id="SSF49562">
    <property type="entry name" value="C2 domain (Calcium/lipid-binding domain, CaLB)"/>
    <property type="match status" value="3"/>
</dbReference>
<dbReference type="InterPro" id="IPR035892">
    <property type="entry name" value="C2_domain_sf"/>
</dbReference>
<dbReference type="FunFam" id="2.60.40.150:FF:000093">
    <property type="entry name" value="Extended synaptotagmin 3"/>
    <property type="match status" value="1"/>
</dbReference>
<evidence type="ECO:0000256" key="1">
    <source>
        <dbReference type="ARBA" id="ARBA00004370"/>
    </source>
</evidence>
<keyword evidence="6" id="KW-0106">Calcium</keyword>
<dbReference type="AlphaFoldDB" id="A0A482X8W3"/>
<gene>
    <name evidence="13" type="ORF">LSTR_LSTR004223</name>
</gene>
<keyword evidence="14" id="KW-1185">Reference proteome</keyword>
<evidence type="ECO:0000313" key="14">
    <source>
        <dbReference type="Proteomes" id="UP000291343"/>
    </source>
</evidence>
<keyword evidence="2" id="KW-0813">Transport</keyword>
<evidence type="ECO:0000256" key="5">
    <source>
        <dbReference type="ARBA" id="ARBA00022737"/>
    </source>
</evidence>
<dbReference type="SMR" id="A0A482X8W3"/>
<name>A0A482X8W3_LAOST</name>